<reference evidence="3" key="3">
    <citation type="submission" date="2025-08" db="UniProtKB">
        <authorList>
            <consortium name="Ensembl"/>
        </authorList>
    </citation>
    <scope>IDENTIFICATION</scope>
</reference>
<dbReference type="AlphaFoldDB" id="A0A3P8QSH3"/>
<dbReference type="PROSITE" id="PS00615">
    <property type="entry name" value="C_TYPE_LECTIN_1"/>
    <property type="match status" value="1"/>
</dbReference>
<dbReference type="Proteomes" id="UP000265100">
    <property type="component" value="Chromosome 22"/>
</dbReference>
<dbReference type="OMA" id="FAFICAK"/>
<reference evidence="3 4" key="1">
    <citation type="submission" date="2018-05" db="EMBL/GenBank/DDBJ databases">
        <authorList>
            <person name="Datahose"/>
        </authorList>
    </citation>
    <scope>NUCLEOTIDE SEQUENCE</scope>
</reference>
<dbReference type="InterPro" id="IPR016186">
    <property type="entry name" value="C-type_lectin-like/link_sf"/>
</dbReference>
<name>A0A3P8QSH3_ASTCA</name>
<dbReference type="GeneTree" id="ENSGT00940000162818"/>
<dbReference type="InterPro" id="IPR002353">
    <property type="entry name" value="AntifreezeII"/>
</dbReference>
<feature type="domain" description="C-type lectin" evidence="2">
    <location>
        <begin position="66"/>
        <end position="183"/>
    </location>
</feature>
<evidence type="ECO:0000313" key="4">
    <source>
        <dbReference type="Proteomes" id="UP000265100"/>
    </source>
</evidence>
<organism evidence="3 4">
    <name type="scientific">Astatotilapia calliptera</name>
    <name type="common">Eastern happy</name>
    <name type="synonym">Chromis callipterus</name>
    <dbReference type="NCBI Taxonomy" id="8154"/>
    <lineage>
        <taxon>Eukaryota</taxon>
        <taxon>Metazoa</taxon>
        <taxon>Chordata</taxon>
        <taxon>Craniata</taxon>
        <taxon>Vertebrata</taxon>
        <taxon>Euteleostomi</taxon>
        <taxon>Actinopterygii</taxon>
        <taxon>Neopterygii</taxon>
        <taxon>Teleostei</taxon>
        <taxon>Neoteleostei</taxon>
        <taxon>Acanthomorphata</taxon>
        <taxon>Ovalentaria</taxon>
        <taxon>Cichlomorphae</taxon>
        <taxon>Cichliformes</taxon>
        <taxon>Cichlidae</taxon>
        <taxon>African cichlids</taxon>
        <taxon>Pseudocrenilabrinae</taxon>
        <taxon>Haplochromini</taxon>
        <taxon>Astatotilapia</taxon>
    </lineage>
</organism>
<evidence type="ECO:0000256" key="1">
    <source>
        <dbReference type="ARBA" id="ARBA00023157"/>
    </source>
</evidence>
<protein>
    <recommendedName>
        <fullName evidence="2">C-type lectin domain-containing protein</fullName>
    </recommendedName>
</protein>
<dbReference type="Gene3D" id="3.10.100.10">
    <property type="entry name" value="Mannose-Binding Protein A, subunit A"/>
    <property type="match status" value="1"/>
</dbReference>
<keyword evidence="1" id="KW-1015">Disulfide bond</keyword>
<evidence type="ECO:0000259" key="2">
    <source>
        <dbReference type="PROSITE" id="PS50041"/>
    </source>
</evidence>
<dbReference type="InterPro" id="IPR016187">
    <property type="entry name" value="CTDL_fold"/>
</dbReference>
<reference evidence="3" key="4">
    <citation type="submission" date="2025-09" db="UniProtKB">
        <authorList>
            <consortium name="Ensembl"/>
        </authorList>
    </citation>
    <scope>IDENTIFICATION</scope>
</reference>
<proteinExistence type="predicted"/>
<dbReference type="SMART" id="SM00034">
    <property type="entry name" value="CLECT"/>
    <property type="match status" value="1"/>
</dbReference>
<evidence type="ECO:0000313" key="3">
    <source>
        <dbReference type="Ensembl" id="ENSACLP00000032468.2"/>
    </source>
</evidence>
<reference evidence="4" key="2">
    <citation type="submission" date="2023-03" db="EMBL/GenBank/DDBJ databases">
        <authorList>
            <consortium name="Wellcome Sanger Institute Data Sharing"/>
        </authorList>
    </citation>
    <scope>NUCLEOTIDE SEQUENCE [LARGE SCALE GENOMIC DNA]</scope>
</reference>
<keyword evidence="4" id="KW-1185">Reference proteome</keyword>
<dbReference type="Pfam" id="PF00059">
    <property type="entry name" value="Lectin_C"/>
    <property type="match status" value="1"/>
</dbReference>
<dbReference type="PANTHER" id="PTHR22803">
    <property type="entry name" value="MANNOSE, PHOSPHOLIPASE, LECTIN RECEPTOR RELATED"/>
    <property type="match status" value="1"/>
</dbReference>
<dbReference type="InterPro" id="IPR050111">
    <property type="entry name" value="C-type_lectin/snaclec_domain"/>
</dbReference>
<dbReference type="STRING" id="8154.ENSACLP00000032468"/>
<dbReference type="PROSITE" id="PS50041">
    <property type="entry name" value="C_TYPE_LECTIN_2"/>
    <property type="match status" value="1"/>
</dbReference>
<dbReference type="PRINTS" id="PR00356">
    <property type="entry name" value="ANTIFREEZEII"/>
</dbReference>
<dbReference type="InterPro" id="IPR018378">
    <property type="entry name" value="C-type_lectin_CS"/>
</dbReference>
<dbReference type="InterPro" id="IPR001304">
    <property type="entry name" value="C-type_lectin-like"/>
</dbReference>
<accession>A0A3P8QSH3</accession>
<dbReference type="Ensembl" id="ENSACLT00000033234.2">
    <property type="protein sequence ID" value="ENSACLP00000032468.2"/>
    <property type="gene ID" value="ENSACLG00000022009.2"/>
</dbReference>
<dbReference type="SUPFAM" id="SSF56436">
    <property type="entry name" value="C-type lectin-like"/>
    <property type="match status" value="1"/>
</dbReference>
<sequence length="188" mass="21404">MGDGWSRRVSCIEICCNDPVTAFTRYQHVMGKCFYALLHNNSVHILHSDHGAKLLRGNCPTFWYSFNGRCYKYVSASMAWADAELHCVSQGANLASIHSLEEHQFVKVLISNFDPTEGYTWIGLTDLHKEGGWMWSDGTPVDFTYWTSNQPENMGGNEHCVHKNFGMKWIDSRCSESFPFVCATRCSQ</sequence>